<evidence type="ECO:0000313" key="6">
    <source>
        <dbReference type="Proteomes" id="UP000002852"/>
    </source>
</evidence>
<reference evidence="5" key="4">
    <citation type="submission" date="2025-09" db="UniProtKB">
        <authorList>
            <consortium name="Ensembl"/>
        </authorList>
    </citation>
    <scope>IDENTIFICATION</scope>
    <source>
        <strain evidence="5">JP 163 A</strain>
    </source>
</reference>
<evidence type="ECO:0000256" key="1">
    <source>
        <dbReference type="ARBA" id="ARBA00004613"/>
    </source>
</evidence>
<dbReference type="Pfam" id="PF00386">
    <property type="entry name" value="C1q"/>
    <property type="match status" value="1"/>
</dbReference>
<evidence type="ECO:0000256" key="3">
    <source>
        <dbReference type="ARBA" id="ARBA00022729"/>
    </source>
</evidence>
<organism evidence="5 6">
    <name type="scientific">Xiphophorus maculatus</name>
    <name type="common">Southern platyfish</name>
    <name type="synonym">Platypoecilus maculatus</name>
    <dbReference type="NCBI Taxonomy" id="8083"/>
    <lineage>
        <taxon>Eukaryota</taxon>
        <taxon>Metazoa</taxon>
        <taxon>Chordata</taxon>
        <taxon>Craniata</taxon>
        <taxon>Vertebrata</taxon>
        <taxon>Euteleostomi</taxon>
        <taxon>Actinopterygii</taxon>
        <taxon>Neopterygii</taxon>
        <taxon>Teleostei</taxon>
        <taxon>Neoteleostei</taxon>
        <taxon>Acanthomorphata</taxon>
        <taxon>Ovalentaria</taxon>
        <taxon>Atherinomorphae</taxon>
        <taxon>Cyprinodontiformes</taxon>
        <taxon>Poeciliidae</taxon>
        <taxon>Poeciliinae</taxon>
        <taxon>Xiphophorus</taxon>
    </lineage>
</organism>
<keyword evidence="2" id="KW-0964">Secreted</keyword>
<dbReference type="OMA" id="HFDWSSY"/>
<dbReference type="PROSITE" id="PS50871">
    <property type="entry name" value="C1Q"/>
    <property type="match status" value="1"/>
</dbReference>
<dbReference type="InterPro" id="IPR050822">
    <property type="entry name" value="Cerebellin_Synaptic_Org"/>
</dbReference>
<dbReference type="PRINTS" id="PR00007">
    <property type="entry name" value="COMPLEMNTC1Q"/>
</dbReference>
<name>A0A3B5R023_XIPMA</name>
<sequence length="169" mass="18367">MISAQGEELLSVKVKANNAENEVENLRREGEVNRVAFSASLMDSGGGDVGPFNAQTNLVFKHVIANIGNAYNPNTGFFIAPVRGVYHFEFFIYGHGHASHGSGAALFKNGEHIVIGYGHQASLGVNGCNSATLLLEVGDVVFLRQWENSRIHDSQNHHTTFSGHLLFTM</sequence>
<dbReference type="GO" id="GO:0005576">
    <property type="term" value="C:extracellular region"/>
    <property type="evidence" value="ECO:0007669"/>
    <property type="project" value="UniProtKB-SubCell"/>
</dbReference>
<reference evidence="5" key="3">
    <citation type="submission" date="2025-08" db="UniProtKB">
        <authorList>
            <consortium name="Ensembl"/>
        </authorList>
    </citation>
    <scope>IDENTIFICATION</scope>
    <source>
        <strain evidence="5">JP 163 A</strain>
    </source>
</reference>
<dbReference type="InterPro" id="IPR001073">
    <property type="entry name" value="C1q_dom"/>
</dbReference>
<keyword evidence="3" id="KW-0732">Signal</keyword>
<evidence type="ECO:0000313" key="5">
    <source>
        <dbReference type="Ensembl" id="ENSXMAP00000036015.1"/>
    </source>
</evidence>
<dbReference type="Gene3D" id="2.60.120.40">
    <property type="match status" value="1"/>
</dbReference>
<dbReference type="GeneTree" id="ENSGT00950000183116"/>
<evidence type="ECO:0000256" key="2">
    <source>
        <dbReference type="ARBA" id="ARBA00022525"/>
    </source>
</evidence>
<dbReference type="PANTHER" id="PTHR22923">
    <property type="entry name" value="CEREBELLIN-RELATED"/>
    <property type="match status" value="1"/>
</dbReference>
<dbReference type="InterPro" id="IPR008983">
    <property type="entry name" value="Tumour_necrosis_fac-like_dom"/>
</dbReference>
<dbReference type="SUPFAM" id="SSF49842">
    <property type="entry name" value="TNF-like"/>
    <property type="match status" value="1"/>
</dbReference>
<evidence type="ECO:0000259" key="4">
    <source>
        <dbReference type="PROSITE" id="PS50871"/>
    </source>
</evidence>
<reference evidence="6" key="1">
    <citation type="submission" date="2012-01" db="EMBL/GenBank/DDBJ databases">
        <authorList>
            <person name="Walter R."/>
            <person name="Schartl M."/>
            <person name="Warren W."/>
        </authorList>
    </citation>
    <scope>NUCLEOTIDE SEQUENCE [LARGE SCALE GENOMIC DNA]</scope>
    <source>
        <strain evidence="6">JP 163 A</strain>
    </source>
</reference>
<dbReference type="InParanoid" id="A0A3B5R023"/>
<protein>
    <recommendedName>
        <fullName evidence="4">C1q domain-containing protein</fullName>
    </recommendedName>
</protein>
<accession>A0A3B5R023</accession>
<dbReference type="Proteomes" id="UP000002852">
    <property type="component" value="Unassembled WGS sequence"/>
</dbReference>
<dbReference type="AlphaFoldDB" id="A0A3B5R023"/>
<dbReference type="PANTHER" id="PTHR22923:SF102">
    <property type="entry name" value="CEREBELLIN 13-RELATED"/>
    <property type="match status" value="1"/>
</dbReference>
<dbReference type="SMART" id="SM00110">
    <property type="entry name" value="C1Q"/>
    <property type="match status" value="1"/>
</dbReference>
<dbReference type="Ensembl" id="ENSXMAT00000021614.1">
    <property type="protein sequence ID" value="ENSXMAP00000036015.1"/>
    <property type="gene ID" value="ENSXMAG00000028140.1"/>
</dbReference>
<feature type="domain" description="C1q" evidence="4">
    <location>
        <begin position="30"/>
        <end position="169"/>
    </location>
</feature>
<comment type="subcellular location">
    <subcellularLocation>
        <location evidence="1">Secreted</location>
    </subcellularLocation>
</comment>
<keyword evidence="6" id="KW-1185">Reference proteome</keyword>
<proteinExistence type="predicted"/>
<reference evidence="6" key="2">
    <citation type="journal article" date="2013" name="Nat. Genet.">
        <title>The genome of the platyfish, Xiphophorus maculatus, provides insights into evolutionary adaptation and several complex traits.</title>
        <authorList>
            <person name="Schartl M."/>
            <person name="Walter R.B."/>
            <person name="Shen Y."/>
            <person name="Garcia T."/>
            <person name="Catchen J."/>
            <person name="Amores A."/>
            <person name="Braasch I."/>
            <person name="Chalopin D."/>
            <person name="Volff J.N."/>
            <person name="Lesch K.P."/>
            <person name="Bisazza A."/>
            <person name="Minx P."/>
            <person name="Hillier L."/>
            <person name="Wilson R.K."/>
            <person name="Fuerstenberg S."/>
            <person name="Boore J."/>
            <person name="Searle S."/>
            <person name="Postlethwait J.H."/>
            <person name="Warren W.C."/>
        </authorList>
    </citation>
    <scope>NUCLEOTIDE SEQUENCE [LARGE SCALE GENOMIC DNA]</scope>
    <source>
        <strain evidence="6">JP 163 A</strain>
    </source>
</reference>
<dbReference type="FunCoup" id="A0A3B5R023">
    <property type="interactions" value="12"/>
</dbReference>